<protein>
    <submittedName>
        <fullName evidence="2">Glutamine amidotransferase</fullName>
    </submittedName>
</protein>
<feature type="domain" description="Glutamine amidotransferase" evidence="1">
    <location>
        <begin position="53"/>
        <end position="215"/>
    </location>
</feature>
<dbReference type="PANTHER" id="PTHR42695:SF5">
    <property type="entry name" value="GLUTAMINE AMIDOTRANSFERASE YLR126C-RELATED"/>
    <property type="match status" value="1"/>
</dbReference>
<dbReference type="PANTHER" id="PTHR42695">
    <property type="entry name" value="GLUTAMINE AMIDOTRANSFERASE YLR126C-RELATED"/>
    <property type="match status" value="1"/>
</dbReference>
<dbReference type="PROSITE" id="PS51273">
    <property type="entry name" value="GATASE_TYPE_1"/>
    <property type="match status" value="1"/>
</dbReference>
<dbReference type="InterPro" id="IPR017926">
    <property type="entry name" value="GATASE"/>
</dbReference>
<dbReference type="InterPro" id="IPR029062">
    <property type="entry name" value="Class_I_gatase-like"/>
</dbReference>
<dbReference type="Proteomes" id="UP000637628">
    <property type="component" value="Unassembled WGS sequence"/>
</dbReference>
<dbReference type="Gene3D" id="3.40.50.880">
    <property type="match status" value="1"/>
</dbReference>
<dbReference type="Pfam" id="PF00117">
    <property type="entry name" value="GATase"/>
    <property type="match status" value="1"/>
</dbReference>
<accession>A0ABQ3Z406</accession>
<evidence type="ECO:0000313" key="3">
    <source>
        <dbReference type="Proteomes" id="UP000637628"/>
    </source>
</evidence>
<dbReference type="CDD" id="cd01741">
    <property type="entry name" value="GATase1_1"/>
    <property type="match status" value="1"/>
</dbReference>
<keyword evidence="3" id="KW-1185">Reference proteome</keyword>
<dbReference type="InterPro" id="IPR044992">
    <property type="entry name" value="ChyE-like"/>
</dbReference>
<reference evidence="2 3" key="1">
    <citation type="submission" date="2021-01" db="EMBL/GenBank/DDBJ databases">
        <title>Whole genome shotgun sequence of Actinoplanes durhamensis NBRC 14914.</title>
        <authorList>
            <person name="Komaki H."/>
            <person name="Tamura T."/>
        </authorList>
    </citation>
    <scope>NUCLEOTIDE SEQUENCE [LARGE SCALE GENOMIC DNA]</scope>
    <source>
        <strain evidence="2 3">NBRC 14914</strain>
    </source>
</reference>
<evidence type="ECO:0000313" key="2">
    <source>
        <dbReference type="EMBL" id="GIE04563.1"/>
    </source>
</evidence>
<evidence type="ECO:0000259" key="1">
    <source>
        <dbReference type="Pfam" id="PF00117"/>
    </source>
</evidence>
<organism evidence="2 3">
    <name type="scientific">Paractinoplanes durhamensis</name>
    <dbReference type="NCBI Taxonomy" id="113563"/>
    <lineage>
        <taxon>Bacteria</taxon>
        <taxon>Bacillati</taxon>
        <taxon>Actinomycetota</taxon>
        <taxon>Actinomycetes</taxon>
        <taxon>Micromonosporales</taxon>
        <taxon>Micromonosporaceae</taxon>
        <taxon>Paractinoplanes</taxon>
    </lineage>
</organism>
<dbReference type="EMBL" id="BOML01000048">
    <property type="protein sequence ID" value="GIE04563.1"/>
    <property type="molecule type" value="Genomic_DNA"/>
</dbReference>
<sequence length="291" mass="31000">MLRVDGSTLASGRDNLLSVFPDESGTSLGGVGIALVIENDPSDDLRRLGEWLTEAGLELSVLRPHAGDALPETLDDYQALVVLGGDQSAYSAADGTPGAPWFAELEGLLRKAVRNRVPTLAVCLGAQLLAQAHGGLVERSTSGPEIGPGLVGKRDAADTDPLFKWVPLLPDVIQWHADEITELPLKAVLLAASSRYPHQAFRLGDRAWAVQFHIECDIEMIEAWAASDAATLDELGYDAEAVVYAIADILADVEEVWQPFAARFAALALGTLPDADIPNPGNIRTLPLLGQ</sequence>
<gene>
    <name evidence="2" type="primary">guaA_2</name>
    <name evidence="2" type="ORF">Adu01nite_59130</name>
</gene>
<name>A0ABQ3Z406_9ACTN</name>
<comment type="caution">
    <text evidence="2">The sequence shown here is derived from an EMBL/GenBank/DDBJ whole genome shotgun (WGS) entry which is preliminary data.</text>
</comment>
<keyword evidence="2" id="KW-0315">Glutamine amidotransferase</keyword>
<proteinExistence type="predicted"/>
<dbReference type="SUPFAM" id="SSF52317">
    <property type="entry name" value="Class I glutamine amidotransferase-like"/>
    <property type="match status" value="1"/>
</dbReference>